<protein>
    <recommendedName>
        <fullName evidence="3 7">Thymidine phosphorylase</fullName>
        <ecNumber evidence="3 7">2.4.2.4</ecNumber>
    </recommendedName>
    <alternativeName>
        <fullName evidence="7">TdRPase</fullName>
    </alternativeName>
</protein>
<name>A0A3S9AZN6_9HYPH</name>
<comment type="catalytic activity">
    <reaction evidence="6 7">
        <text>thymidine + phosphate = 2-deoxy-alpha-D-ribose 1-phosphate + thymine</text>
        <dbReference type="Rhea" id="RHEA:16037"/>
        <dbReference type="ChEBI" id="CHEBI:17748"/>
        <dbReference type="ChEBI" id="CHEBI:17821"/>
        <dbReference type="ChEBI" id="CHEBI:43474"/>
        <dbReference type="ChEBI" id="CHEBI:57259"/>
        <dbReference type="EC" id="2.4.2.4"/>
    </reaction>
</comment>
<dbReference type="PROSITE" id="PS00647">
    <property type="entry name" value="THYMID_PHOSPHORYLASE"/>
    <property type="match status" value="1"/>
</dbReference>
<dbReference type="RefSeq" id="WP_126007055.1">
    <property type="nucleotide sequence ID" value="NZ_CP032509.1"/>
</dbReference>
<dbReference type="GO" id="GO:0006206">
    <property type="term" value="P:pyrimidine nucleobase metabolic process"/>
    <property type="evidence" value="ECO:0007669"/>
    <property type="project" value="InterPro"/>
</dbReference>
<evidence type="ECO:0000256" key="4">
    <source>
        <dbReference type="ARBA" id="ARBA00022676"/>
    </source>
</evidence>
<comment type="similarity">
    <text evidence="1 7">Belongs to the thymidine/pyrimidine-nucleoside phosphorylase family.</text>
</comment>
<feature type="domain" description="Pyrimidine nucleoside phosphorylase C-terminal" evidence="8">
    <location>
        <begin position="349"/>
        <end position="423"/>
    </location>
</feature>
<dbReference type="InterPro" id="IPR036320">
    <property type="entry name" value="Glycosyl_Trfase_fam3_N_dom_sf"/>
</dbReference>
<dbReference type="InterPro" id="IPR013465">
    <property type="entry name" value="Thymidine_Pase"/>
</dbReference>
<comment type="pathway">
    <text evidence="7">Pyrimidine metabolism; dTMP biosynthesis via salvage pathway; dTMP from thymine: step 1/2.</text>
</comment>
<dbReference type="OrthoDB" id="9763887at2"/>
<dbReference type="HAMAP" id="MF_01628">
    <property type="entry name" value="Thymid_phosp"/>
    <property type="match status" value="1"/>
</dbReference>
<dbReference type="PANTHER" id="PTHR10515">
    <property type="entry name" value="THYMIDINE PHOSPHORYLASE"/>
    <property type="match status" value="1"/>
</dbReference>
<dbReference type="Gene3D" id="3.90.1170.30">
    <property type="entry name" value="Pyrimidine nucleoside phosphorylase-like, C-terminal domain"/>
    <property type="match status" value="1"/>
</dbReference>
<dbReference type="PIRSF" id="PIRSF000478">
    <property type="entry name" value="TP_PyNP"/>
    <property type="match status" value="1"/>
</dbReference>
<dbReference type="NCBIfam" id="NF004490">
    <property type="entry name" value="PRK05820.1"/>
    <property type="match status" value="1"/>
</dbReference>
<dbReference type="InterPro" id="IPR013102">
    <property type="entry name" value="PYNP_C"/>
</dbReference>
<dbReference type="GO" id="GO:0004645">
    <property type="term" value="F:1,4-alpha-oligoglucan phosphorylase activity"/>
    <property type="evidence" value="ECO:0007669"/>
    <property type="project" value="InterPro"/>
</dbReference>
<evidence type="ECO:0000256" key="2">
    <source>
        <dbReference type="ARBA" id="ARBA00011738"/>
    </source>
</evidence>
<dbReference type="InterPro" id="IPR036566">
    <property type="entry name" value="PYNP-like_C_sf"/>
</dbReference>
<dbReference type="KEGG" id="abaw:D5400_01695"/>
<dbReference type="InterPro" id="IPR018090">
    <property type="entry name" value="Pyrmidine_PPas_bac/euk"/>
</dbReference>
<dbReference type="SUPFAM" id="SSF54680">
    <property type="entry name" value="Pyrimidine nucleoside phosphorylase C-terminal domain"/>
    <property type="match status" value="1"/>
</dbReference>
<evidence type="ECO:0000256" key="1">
    <source>
        <dbReference type="ARBA" id="ARBA00006915"/>
    </source>
</evidence>
<dbReference type="FunFam" id="3.40.1030.10:FF:000003">
    <property type="entry name" value="Pyrimidine-nucleoside phosphorylase"/>
    <property type="match status" value="1"/>
</dbReference>
<dbReference type="InterPro" id="IPR017872">
    <property type="entry name" value="Pyrmidine_PPase_CS"/>
</dbReference>
<dbReference type="GO" id="GO:0009032">
    <property type="term" value="F:thymidine phosphorylase activity"/>
    <property type="evidence" value="ECO:0007669"/>
    <property type="project" value="UniProtKB-UniRule"/>
</dbReference>
<gene>
    <name evidence="7 9" type="primary">deoA</name>
    <name evidence="9" type="ORF">D5400_01695</name>
</gene>
<dbReference type="EC" id="2.4.2.4" evidence="3 7"/>
<reference evidence="9 10" key="1">
    <citation type="submission" date="2018-09" db="EMBL/GenBank/DDBJ databases">
        <title>Marinorhizobium profundi gen. nov., sp. nov., isolated from a deep-sea sediment sample from the New Britain Trench and proposal of Marinorhizobiaceae fam. nov. in the order Rhizobiales of the class Alphaproteobacteria.</title>
        <authorList>
            <person name="Cao J."/>
        </authorList>
    </citation>
    <scope>NUCLEOTIDE SEQUENCE [LARGE SCALE GENOMIC DNA]</scope>
    <source>
        <strain evidence="9 10">WS11</strain>
    </source>
</reference>
<evidence type="ECO:0000256" key="6">
    <source>
        <dbReference type="ARBA" id="ARBA00048550"/>
    </source>
</evidence>
<dbReference type="Pfam" id="PF00591">
    <property type="entry name" value="Glycos_transf_3"/>
    <property type="match status" value="1"/>
</dbReference>
<sequence>MSLLPQEFIRRKRDRQTLDEKDIAAFVAGITDETITEGQIAAFAMAVFFNGLSRDETVALTLAMRDSGDVLAWPDIDRPVSDKHSTGGVGDNVSLMLAPILAACGVAVPMISGRGLGHTGGTLDKMESIPGYSVMPDNALFRRTVDEVGCAIIGQTGRLAPADKRFYGIRDVTATVESVPLITGSILSKKLAAGLGSLVLDVKCGNGAFMDDPKKAETLARSLVDVANAAGLSTSALITAMDQPLASAAGNAVEVRNAVDFLTGAHRDARLLDVTLALAAEMLLRSGRAASHGEAADLARDALDSGAATEKFQAMVTALGGPADFVEAMDRHLPKAAIVRDIAAPQAGTVLGIDTRGVGLAVVTLGGGRRRAADAVDHAVGLDELVGLGTVLQEGDAIARVHARTEDEAAEAEAAVIAAYRIGEGEAAINDAVMMRIAD</sequence>
<evidence type="ECO:0000256" key="3">
    <source>
        <dbReference type="ARBA" id="ARBA00011892"/>
    </source>
</evidence>
<keyword evidence="5 7" id="KW-0808">Transferase</keyword>
<dbReference type="InterPro" id="IPR035902">
    <property type="entry name" value="Nuc_phospho_transferase"/>
</dbReference>
<dbReference type="NCBIfam" id="TIGR02643">
    <property type="entry name" value="T_phosphoryl"/>
    <property type="match status" value="1"/>
</dbReference>
<dbReference type="PANTHER" id="PTHR10515:SF0">
    <property type="entry name" value="THYMIDINE PHOSPHORYLASE"/>
    <property type="match status" value="1"/>
</dbReference>
<keyword evidence="4 7" id="KW-0328">Glycosyltransferase</keyword>
<dbReference type="AlphaFoldDB" id="A0A3S9AZN6"/>
<accession>A0A3S9AZN6</accession>
<dbReference type="InterPro" id="IPR000053">
    <property type="entry name" value="Thymidine/pyrmidine_PPase"/>
</dbReference>
<evidence type="ECO:0000259" key="8">
    <source>
        <dbReference type="SMART" id="SM00941"/>
    </source>
</evidence>
<dbReference type="InterPro" id="IPR017459">
    <property type="entry name" value="Glycosyl_Trfase_fam3_N_dom"/>
</dbReference>
<dbReference type="InterPro" id="IPR000312">
    <property type="entry name" value="Glycosyl_Trfase_fam3"/>
</dbReference>
<dbReference type="EMBL" id="CP032509">
    <property type="protein sequence ID" value="AZN70157.1"/>
    <property type="molecule type" value="Genomic_DNA"/>
</dbReference>
<dbReference type="Proteomes" id="UP000268192">
    <property type="component" value="Chromosome"/>
</dbReference>
<comment type="subunit">
    <text evidence="2 7">Homodimer.</text>
</comment>
<dbReference type="Gene3D" id="3.40.1030.10">
    <property type="entry name" value="Nucleoside phosphorylase/phosphoribosyltransferase catalytic domain"/>
    <property type="match status" value="1"/>
</dbReference>
<dbReference type="GO" id="GO:0005829">
    <property type="term" value="C:cytosol"/>
    <property type="evidence" value="ECO:0007669"/>
    <property type="project" value="TreeGrafter"/>
</dbReference>
<dbReference type="Gene3D" id="1.20.970.10">
    <property type="entry name" value="Transferase, Pyrimidine Nucleoside Phosphorylase, Chain C"/>
    <property type="match status" value="1"/>
</dbReference>
<dbReference type="UniPathway" id="UPA00578">
    <property type="reaction ID" value="UER00638"/>
</dbReference>
<dbReference type="Pfam" id="PF07831">
    <property type="entry name" value="PYNP_C"/>
    <property type="match status" value="1"/>
</dbReference>
<dbReference type="GO" id="GO:0046104">
    <property type="term" value="P:thymidine metabolic process"/>
    <property type="evidence" value="ECO:0007669"/>
    <property type="project" value="UniProtKB-UniRule"/>
</dbReference>
<evidence type="ECO:0000256" key="7">
    <source>
        <dbReference type="HAMAP-Rule" id="MF_01628"/>
    </source>
</evidence>
<dbReference type="SMART" id="SM00941">
    <property type="entry name" value="PYNP_C"/>
    <property type="match status" value="1"/>
</dbReference>
<proteinExistence type="inferred from homology"/>
<evidence type="ECO:0000313" key="10">
    <source>
        <dbReference type="Proteomes" id="UP000268192"/>
    </source>
</evidence>
<dbReference type="SUPFAM" id="SSF47648">
    <property type="entry name" value="Nucleoside phosphorylase/phosphoribosyltransferase N-terminal domain"/>
    <property type="match status" value="1"/>
</dbReference>
<dbReference type="NCBIfam" id="TIGR02644">
    <property type="entry name" value="Y_phosphoryl"/>
    <property type="match status" value="1"/>
</dbReference>
<dbReference type="Pfam" id="PF02885">
    <property type="entry name" value="Glycos_trans_3N"/>
    <property type="match status" value="1"/>
</dbReference>
<evidence type="ECO:0000256" key="5">
    <source>
        <dbReference type="ARBA" id="ARBA00022679"/>
    </source>
</evidence>
<keyword evidence="10" id="KW-1185">Reference proteome</keyword>
<organism evidence="9 10">
    <name type="scientific">Georhizobium profundi</name>
    <dbReference type="NCBI Taxonomy" id="2341112"/>
    <lineage>
        <taxon>Bacteria</taxon>
        <taxon>Pseudomonadati</taxon>
        <taxon>Pseudomonadota</taxon>
        <taxon>Alphaproteobacteria</taxon>
        <taxon>Hyphomicrobiales</taxon>
        <taxon>Rhizobiaceae</taxon>
        <taxon>Georhizobium</taxon>
    </lineage>
</organism>
<evidence type="ECO:0000313" key="9">
    <source>
        <dbReference type="EMBL" id="AZN70157.1"/>
    </source>
</evidence>
<dbReference type="SUPFAM" id="SSF52418">
    <property type="entry name" value="Nucleoside phosphorylase/phosphoribosyltransferase catalytic domain"/>
    <property type="match status" value="1"/>
</dbReference>
<comment type="function">
    <text evidence="7">The enzymes which catalyze the reversible phosphorolysis of pyrimidine nucleosides are involved in the degradation of these compounds and in their utilization as carbon and energy sources, or in the rescue of pyrimidine bases for nucleotide synthesis.</text>
</comment>